<evidence type="ECO:0000313" key="10">
    <source>
        <dbReference type="EMBL" id="MUK88017.1"/>
    </source>
</evidence>
<dbReference type="Proteomes" id="UP000469125">
    <property type="component" value="Unassembled WGS sequence"/>
</dbReference>
<dbReference type="InterPro" id="IPR008844">
    <property type="entry name" value="Spore_GerAC-like"/>
</dbReference>
<dbReference type="PANTHER" id="PTHR35789:SF1">
    <property type="entry name" value="SPORE GERMINATION PROTEIN B3"/>
    <property type="match status" value="1"/>
</dbReference>
<feature type="domain" description="Spore germination GerAC-like C-terminal" evidence="8">
    <location>
        <begin position="212"/>
        <end position="381"/>
    </location>
</feature>
<keyword evidence="4" id="KW-0732">Signal</keyword>
<comment type="caution">
    <text evidence="10">The sequence shown here is derived from an EMBL/GenBank/DDBJ whole genome shotgun (WGS) entry which is preliminary data.</text>
</comment>
<dbReference type="PANTHER" id="PTHR35789">
    <property type="entry name" value="SPORE GERMINATION PROTEIN B3"/>
    <property type="match status" value="1"/>
</dbReference>
<reference evidence="10 11" key="1">
    <citation type="submission" date="2019-11" db="EMBL/GenBank/DDBJ databases">
        <authorList>
            <person name="Li X."/>
        </authorList>
    </citation>
    <scope>NUCLEOTIDE SEQUENCE [LARGE SCALE GENOMIC DNA]</scope>
    <source>
        <strain evidence="10 11">L9</strain>
    </source>
</reference>
<evidence type="ECO:0000256" key="4">
    <source>
        <dbReference type="ARBA" id="ARBA00022729"/>
    </source>
</evidence>
<evidence type="ECO:0000259" key="9">
    <source>
        <dbReference type="Pfam" id="PF25198"/>
    </source>
</evidence>
<keyword evidence="11" id="KW-1185">Reference proteome</keyword>
<keyword evidence="6" id="KW-0564">Palmitate</keyword>
<evidence type="ECO:0000256" key="2">
    <source>
        <dbReference type="ARBA" id="ARBA00007886"/>
    </source>
</evidence>
<proteinExistence type="inferred from homology"/>
<evidence type="ECO:0000256" key="6">
    <source>
        <dbReference type="ARBA" id="ARBA00023139"/>
    </source>
</evidence>
<evidence type="ECO:0000256" key="3">
    <source>
        <dbReference type="ARBA" id="ARBA00022544"/>
    </source>
</evidence>
<dbReference type="RefSeq" id="WP_155668003.1">
    <property type="nucleotide sequence ID" value="NZ_WOCA01000003.1"/>
</dbReference>
<evidence type="ECO:0000313" key="11">
    <source>
        <dbReference type="Proteomes" id="UP000469125"/>
    </source>
</evidence>
<gene>
    <name evidence="10" type="ORF">GMD78_06340</name>
</gene>
<dbReference type="InterPro" id="IPR046953">
    <property type="entry name" value="Spore_GerAC-like_C"/>
</dbReference>
<keyword evidence="5" id="KW-0472">Membrane</keyword>
<dbReference type="Pfam" id="PF05504">
    <property type="entry name" value="Spore_GerAC"/>
    <property type="match status" value="1"/>
</dbReference>
<comment type="subcellular location">
    <subcellularLocation>
        <location evidence="1">Membrane</location>
        <topology evidence="1">Lipid-anchor</topology>
    </subcellularLocation>
</comment>
<dbReference type="Pfam" id="PF25198">
    <property type="entry name" value="Spore_GerAC_N"/>
    <property type="match status" value="1"/>
</dbReference>
<evidence type="ECO:0000256" key="5">
    <source>
        <dbReference type="ARBA" id="ARBA00023136"/>
    </source>
</evidence>
<dbReference type="GO" id="GO:0009847">
    <property type="term" value="P:spore germination"/>
    <property type="evidence" value="ECO:0007669"/>
    <property type="project" value="InterPro"/>
</dbReference>
<comment type="similarity">
    <text evidence="2">Belongs to the GerABKC lipoprotein family.</text>
</comment>
<dbReference type="AlphaFoldDB" id="A0A6N8FJ70"/>
<dbReference type="Gene3D" id="3.30.300.210">
    <property type="entry name" value="Nutrient germinant receptor protein C, domain 3"/>
    <property type="match status" value="1"/>
</dbReference>
<evidence type="ECO:0000259" key="8">
    <source>
        <dbReference type="Pfam" id="PF05504"/>
    </source>
</evidence>
<keyword evidence="3" id="KW-0309">Germination</keyword>
<feature type="domain" description="Spore germination protein N-terminal" evidence="9">
    <location>
        <begin position="24"/>
        <end position="202"/>
    </location>
</feature>
<accession>A0A6N8FJ70</accession>
<evidence type="ECO:0000256" key="7">
    <source>
        <dbReference type="ARBA" id="ARBA00023288"/>
    </source>
</evidence>
<dbReference type="EMBL" id="WOCA01000003">
    <property type="protein sequence ID" value="MUK88017.1"/>
    <property type="molecule type" value="Genomic_DNA"/>
</dbReference>
<protein>
    <submittedName>
        <fullName evidence="10">Ger(X)C family spore germination protein</fullName>
    </submittedName>
</protein>
<dbReference type="PROSITE" id="PS51257">
    <property type="entry name" value="PROKAR_LIPOPROTEIN"/>
    <property type="match status" value="1"/>
</dbReference>
<dbReference type="GO" id="GO:0016020">
    <property type="term" value="C:membrane"/>
    <property type="evidence" value="ECO:0007669"/>
    <property type="project" value="UniProtKB-SubCell"/>
</dbReference>
<dbReference type="InterPro" id="IPR057336">
    <property type="entry name" value="GerAC_N"/>
</dbReference>
<keyword evidence="7" id="KW-0449">Lipoprotein</keyword>
<evidence type="ECO:0000256" key="1">
    <source>
        <dbReference type="ARBA" id="ARBA00004635"/>
    </source>
</evidence>
<sequence length="393" mass="44346">MVNKGYHQLFIFLVLTLLLSGCWDEIELEDRAFVSGIGIDLVESQGQNNIFELTDQLVVPAGLGSPTELSGEKAYRNLTQRGDSLFEINAKISKQANRVLNPDHLEVIIFSKEVVEKENLVADLLDAFLRHQNMRRGVLLAIAEGKAKDLLYVETEHAKLPAQYLSELLVNREIPETIEPIRIGDVHEKILNNRSFILPELAVYADNSVNYQGIAIFQGVSKKLVDTITGDEAKGLNFIRGENQEGSITADVEGKKTTFSVLEGGSKIKLTNKDKNNLSFQVDIEATVQIAEYFGEIDFYKKENKAKFDKALKDKLTKAAEDAVKKVKDELQVDVFKFDEYLRMHHYKLWEVIKEDWDHGENYFANSDLNINVKATVREPGNTIRIKQDGGGK</sequence>
<organism evidence="10 11">
    <name type="scientific">Ornithinibacillus caprae</name>
    <dbReference type="NCBI Taxonomy" id="2678566"/>
    <lineage>
        <taxon>Bacteria</taxon>
        <taxon>Bacillati</taxon>
        <taxon>Bacillota</taxon>
        <taxon>Bacilli</taxon>
        <taxon>Bacillales</taxon>
        <taxon>Bacillaceae</taxon>
        <taxon>Ornithinibacillus</taxon>
    </lineage>
</organism>
<dbReference type="InterPro" id="IPR038501">
    <property type="entry name" value="Spore_GerAC_C_sf"/>
</dbReference>
<dbReference type="Gene3D" id="6.20.190.10">
    <property type="entry name" value="Nutrient germinant receptor protein C, domain 1"/>
    <property type="match status" value="1"/>
</dbReference>
<name>A0A6N8FJ70_9BACI</name>
<dbReference type="NCBIfam" id="TIGR02887">
    <property type="entry name" value="spore_ger_x_C"/>
    <property type="match status" value="1"/>
</dbReference>